<comment type="function">
    <text evidence="4">Dirigent proteins impart stereoselectivity on the phenoxy radical-coupling reaction, yielding optically active lignans from two molecules of coniferyl alcohol in the biosynthesis of lignans, flavonolignans, and alkaloids and thus plays a central role in plant secondary metabolism.</text>
</comment>
<keyword evidence="4" id="KW-0052">Apoplast</keyword>
<comment type="subcellular location">
    <subcellularLocation>
        <location evidence="4">Secreted</location>
        <location evidence="4">Extracellular space</location>
        <location evidence="4">Apoplast</location>
    </subcellularLocation>
</comment>
<evidence type="ECO:0000313" key="6">
    <source>
        <dbReference type="Proteomes" id="UP001180020"/>
    </source>
</evidence>
<keyword evidence="4" id="KW-0732">Signal</keyword>
<dbReference type="GO" id="GO:0048046">
    <property type="term" value="C:apoplast"/>
    <property type="evidence" value="ECO:0007669"/>
    <property type="project" value="UniProtKB-SubCell"/>
</dbReference>
<reference evidence="5" key="1">
    <citation type="journal article" date="2023" name="Nat. Commun.">
        <title>Diploid and tetraploid genomes of Acorus and the evolution of monocots.</title>
        <authorList>
            <person name="Ma L."/>
            <person name="Liu K.W."/>
            <person name="Li Z."/>
            <person name="Hsiao Y.Y."/>
            <person name="Qi Y."/>
            <person name="Fu T."/>
            <person name="Tang G.D."/>
            <person name="Zhang D."/>
            <person name="Sun W.H."/>
            <person name="Liu D.K."/>
            <person name="Li Y."/>
            <person name="Chen G.Z."/>
            <person name="Liu X.D."/>
            <person name="Liao X.Y."/>
            <person name="Jiang Y.T."/>
            <person name="Yu X."/>
            <person name="Hao Y."/>
            <person name="Huang J."/>
            <person name="Zhao X.W."/>
            <person name="Ke S."/>
            <person name="Chen Y.Y."/>
            <person name="Wu W.L."/>
            <person name="Hsu J.L."/>
            <person name="Lin Y.F."/>
            <person name="Huang M.D."/>
            <person name="Li C.Y."/>
            <person name="Huang L."/>
            <person name="Wang Z.W."/>
            <person name="Zhao X."/>
            <person name="Zhong W.Y."/>
            <person name="Peng D.H."/>
            <person name="Ahmad S."/>
            <person name="Lan S."/>
            <person name="Zhang J.S."/>
            <person name="Tsai W.C."/>
            <person name="Van de Peer Y."/>
            <person name="Liu Z.J."/>
        </authorList>
    </citation>
    <scope>NUCLEOTIDE SEQUENCE</scope>
    <source>
        <strain evidence="5">CP</strain>
    </source>
</reference>
<evidence type="ECO:0000256" key="4">
    <source>
        <dbReference type="RuleBase" id="RU363099"/>
    </source>
</evidence>
<feature type="chain" id="PRO_5043098276" description="Dirigent protein" evidence="4">
    <location>
        <begin position="24"/>
        <end position="178"/>
    </location>
</feature>
<dbReference type="Gene3D" id="2.40.480.10">
    <property type="entry name" value="Allene oxide cyclase-like"/>
    <property type="match status" value="1"/>
</dbReference>
<comment type="similarity">
    <text evidence="1 4">Belongs to the plant dirigent protein family.</text>
</comment>
<evidence type="ECO:0000313" key="5">
    <source>
        <dbReference type="EMBL" id="KAK1300676.1"/>
    </source>
</evidence>
<organism evidence="5 6">
    <name type="scientific">Acorus calamus</name>
    <name type="common">Sweet flag</name>
    <dbReference type="NCBI Taxonomy" id="4465"/>
    <lineage>
        <taxon>Eukaryota</taxon>
        <taxon>Viridiplantae</taxon>
        <taxon>Streptophyta</taxon>
        <taxon>Embryophyta</taxon>
        <taxon>Tracheophyta</taxon>
        <taxon>Spermatophyta</taxon>
        <taxon>Magnoliopsida</taxon>
        <taxon>Liliopsida</taxon>
        <taxon>Acoraceae</taxon>
        <taxon>Acorus</taxon>
    </lineage>
</organism>
<name>A0AAV9DIH6_ACOCL</name>
<gene>
    <name evidence="5" type="ORF">QJS10_CPB13g00915</name>
</gene>
<dbReference type="EMBL" id="JAUJYO010000013">
    <property type="protein sequence ID" value="KAK1300676.1"/>
    <property type="molecule type" value="Genomic_DNA"/>
</dbReference>
<dbReference type="AlphaFoldDB" id="A0AAV9DIH6"/>
<accession>A0AAV9DIH6</accession>
<dbReference type="InterPro" id="IPR004265">
    <property type="entry name" value="Dirigent"/>
</dbReference>
<dbReference type="Proteomes" id="UP001180020">
    <property type="component" value="Unassembled WGS sequence"/>
</dbReference>
<feature type="signal peptide" evidence="4">
    <location>
        <begin position="1"/>
        <end position="23"/>
    </location>
</feature>
<protein>
    <recommendedName>
        <fullName evidence="4">Dirigent protein</fullName>
    </recommendedName>
</protein>
<dbReference type="Pfam" id="PF03018">
    <property type="entry name" value="Dirigent"/>
    <property type="match status" value="1"/>
</dbReference>
<reference evidence="5" key="2">
    <citation type="submission" date="2023-06" db="EMBL/GenBank/DDBJ databases">
        <authorList>
            <person name="Ma L."/>
            <person name="Liu K.-W."/>
            <person name="Li Z."/>
            <person name="Hsiao Y.-Y."/>
            <person name="Qi Y."/>
            <person name="Fu T."/>
            <person name="Tang G."/>
            <person name="Zhang D."/>
            <person name="Sun W.-H."/>
            <person name="Liu D.-K."/>
            <person name="Li Y."/>
            <person name="Chen G.-Z."/>
            <person name="Liu X.-D."/>
            <person name="Liao X.-Y."/>
            <person name="Jiang Y.-T."/>
            <person name="Yu X."/>
            <person name="Hao Y."/>
            <person name="Huang J."/>
            <person name="Zhao X.-W."/>
            <person name="Ke S."/>
            <person name="Chen Y.-Y."/>
            <person name="Wu W.-L."/>
            <person name="Hsu J.-L."/>
            <person name="Lin Y.-F."/>
            <person name="Huang M.-D."/>
            <person name="Li C.-Y."/>
            <person name="Huang L."/>
            <person name="Wang Z.-W."/>
            <person name="Zhao X."/>
            <person name="Zhong W.-Y."/>
            <person name="Peng D.-H."/>
            <person name="Ahmad S."/>
            <person name="Lan S."/>
            <person name="Zhang J.-S."/>
            <person name="Tsai W.-C."/>
            <person name="Van De Peer Y."/>
            <person name="Liu Z.-J."/>
        </authorList>
    </citation>
    <scope>NUCLEOTIDE SEQUENCE</scope>
    <source>
        <strain evidence="5">CP</strain>
        <tissue evidence="5">Leaves</tissue>
    </source>
</reference>
<evidence type="ECO:0000256" key="1">
    <source>
        <dbReference type="ARBA" id="ARBA00010746"/>
    </source>
</evidence>
<dbReference type="InterPro" id="IPR044859">
    <property type="entry name" value="Allene_oxi_cyc_Dirigent"/>
</dbReference>
<dbReference type="PANTHER" id="PTHR21495">
    <property type="entry name" value="NUCLEOPORIN-RELATED"/>
    <property type="match status" value="1"/>
</dbReference>
<sequence length="178" mass="19532">MTKSILTTTLLLLLLLLLFQTEASRLGREKLTNLHFYLHDIFTGPYPTAVQVASAPSTNTSKTFFGAIMVIDDPLTERPDPTSRLVGRAQGTYASTSSGGAIGFSMMMNLVLLEGKYNGSTLVVVGMNKPFSRVREMAVVGGTGEFRFARGYAEAKTYRLENATKNANVEYNVFVLHH</sequence>
<comment type="caution">
    <text evidence="5">The sequence shown here is derived from an EMBL/GenBank/DDBJ whole genome shotgun (WGS) entry which is preliminary data.</text>
</comment>
<evidence type="ECO:0000256" key="3">
    <source>
        <dbReference type="ARBA" id="ARBA00022525"/>
    </source>
</evidence>
<keyword evidence="6" id="KW-1185">Reference proteome</keyword>
<proteinExistence type="inferred from homology"/>
<keyword evidence="3 4" id="KW-0964">Secreted</keyword>
<evidence type="ECO:0000256" key="2">
    <source>
        <dbReference type="ARBA" id="ARBA00011738"/>
    </source>
</evidence>
<comment type="subunit">
    <text evidence="2 4">Homodimer.</text>
</comment>
<dbReference type="GO" id="GO:0009699">
    <property type="term" value="P:phenylpropanoid biosynthetic process"/>
    <property type="evidence" value="ECO:0007669"/>
    <property type="project" value="UniProtKB-ARBA"/>
</dbReference>